<evidence type="ECO:0000313" key="1">
    <source>
        <dbReference type="EMBL" id="HAE8102529.1"/>
    </source>
</evidence>
<organism evidence="1">
    <name type="scientific">Salmonella enterica subsp. indica serovar 45:a:e,n,x</name>
    <dbReference type="NCBI Taxonomy" id="1307500"/>
    <lineage>
        <taxon>Bacteria</taxon>
        <taxon>Pseudomonadati</taxon>
        <taxon>Pseudomonadota</taxon>
        <taxon>Gammaproteobacteria</taxon>
        <taxon>Enterobacterales</taxon>
        <taxon>Enterobacteriaceae</taxon>
        <taxon>Salmonella</taxon>
    </lineage>
</organism>
<gene>
    <name evidence="1" type="ORF">GNC09_002545</name>
</gene>
<sequence>MDKILFTPFIADRSFYDMVYGGVFLARKLPDTNDIKQRMFYCRLLQIHFMALLDKRSRNMAPVSEFETSKADKIIYLNSDNIYHTLSLTAGLINKNTSQGIENELGGAVLDVVCLIYREMRMQMRDYDPAEFQDN</sequence>
<reference evidence="1" key="2">
    <citation type="submission" date="2018-07" db="EMBL/GenBank/DDBJ databases">
        <authorList>
            <consortium name="NCBI Pathogen Detection Project"/>
        </authorList>
    </citation>
    <scope>NUCLEOTIDE SEQUENCE</scope>
    <source>
        <strain evidence="1">1363-65</strain>
    </source>
</reference>
<comment type="caution">
    <text evidence="1">The sequence shown here is derived from an EMBL/GenBank/DDBJ whole genome shotgun (WGS) entry which is preliminary data.</text>
</comment>
<protein>
    <submittedName>
        <fullName evidence="1">Uncharacterized protein</fullName>
    </submittedName>
</protein>
<reference evidence="1" key="1">
    <citation type="journal article" date="2018" name="Genome Biol.">
        <title>SKESA: strategic k-mer extension for scrupulous assemblies.</title>
        <authorList>
            <person name="Souvorov A."/>
            <person name="Agarwala R."/>
            <person name="Lipman D.J."/>
        </authorList>
    </citation>
    <scope>NUCLEOTIDE SEQUENCE</scope>
    <source>
        <strain evidence="1">1363-65</strain>
    </source>
</reference>
<dbReference type="AlphaFoldDB" id="A0A737BPV9"/>
<name>A0A737BPV9_SALER</name>
<proteinExistence type="predicted"/>
<dbReference type="EMBL" id="DAATDB010000015">
    <property type="protein sequence ID" value="HAE8102529.1"/>
    <property type="molecule type" value="Genomic_DNA"/>
</dbReference>
<accession>A0A737BPV9</accession>